<protein>
    <recommendedName>
        <fullName evidence="1">AB hydrolase-1 domain-containing protein</fullName>
    </recommendedName>
</protein>
<feature type="domain" description="AB hydrolase-1" evidence="1">
    <location>
        <begin position="7"/>
        <end position="247"/>
    </location>
</feature>
<dbReference type="PANTHER" id="PTHR37017">
    <property type="entry name" value="AB HYDROLASE-1 DOMAIN-CONTAINING PROTEIN-RELATED"/>
    <property type="match status" value="1"/>
</dbReference>
<sequence>MAQTPTLLFIHGAWHTRDCWSKVIPALEKHGYRCVAPQVEFSGTETPVTSAAGSINQIQSIIIDETSNGRNVVVINHSLGGVVGCSAVKGFTRKDPSRLDNNSGSVVGIIQLCAFTPPPKSAEYEFFGPIVESRAAFHYSSPDGWDYIEPNVDINDLFYNDLSPEEADMWKGRLVKQSSACVKDIENFYPGWLDVPVSYILTTHDNALPVHAQEALVAASKKAGASITSKRLDSGHSPFLSRVDETVNLFLEAIGEF</sequence>
<dbReference type="VEuPathDB" id="FungiDB:ASPVEDRAFT_834030"/>
<dbReference type="InterPro" id="IPR052897">
    <property type="entry name" value="Sec-Metab_Biosynth_Hydrolase"/>
</dbReference>
<dbReference type="STRING" id="1036611.A0A1L9PUK5"/>
<dbReference type="Pfam" id="PF12697">
    <property type="entry name" value="Abhydrolase_6"/>
    <property type="match status" value="1"/>
</dbReference>
<dbReference type="AlphaFoldDB" id="A0A1L9PUK5"/>
<organism evidence="2 3">
    <name type="scientific">Aspergillus versicolor CBS 583.65</name>
    <dbReference type="NCBI Taxonomy" id="1036611"/>
    <lineage>
        <taxon>Eukaryota</taxon>
        <taxon>Fungi</taxon>
        <taxon>Dikarya</taxon>
        <taxon>Ascomycota</taxon>
        <taxon>Pezizomycotina</taxon>
        <taxon>Eurotiomycetes</taxon>
        <taxon>Eurotiomycetidae</taxon>
        <taxon>Eurotiales</taxon>
        <taxon>Aspergillaceae</taxon>
        <taxon>Aspergillus</taxon>
        <taxon>Aspergillus subgen. Nidulantes</taxon>
    </lineage>
</organism>
<dbReference type="SUPFAM" id="SSF53474">
    <property type="entry name" value="alpha/beta-Hydrolases"/>
    <property type="match status" value="1"/>
</dbReference>
<keyword evidence="3" id="KW-1185">Reference proteome</keyword>
<proteinExistence type="predicted"/>
<evidence type="ECO:0000313" key="3">
    <source>
        <dbReference type="Proteomes" id="UP000184073"/>
    </source>
</evidence>
<gene>
    <name evidence="2" type="ORF">ASPVEDRAFT_834030</name>
</gene>
<dbReference type="Gene3D" id="3.40.50.1820">
    <property type="entry name" value="alpha/beta hydrolase"/>
    <property type="match status" value="1"/>
</dbReference>
<reference evidence="3" key="1">
    <citation type="journal article" date="2017" name="Genome Biol.">
        <title>Comparative genomics reveals high biological diversity and specific adaptations in the industrially and medically important fungal genus Aspergillus.</title>
        <authorList>
            <person name="de Vries R.P."/>
            <person name="Riley R."/>
            <person name="Wiebenga A."/>
            <person name="Aguilar-Osorio G."/>
            <person name="Amillis S."/>
            <person name="Uchima C.A."/>
            <person name="Anderluh G."/>
            <person name="Asadollahi M."/>
            <person name="Askin M."/>
            <person name="Barry K."/>
            <person name="Battaglia E."/>
            <person name="Bayram O."/>
            <person name="Benocci T."/>
            <person name="Braus-Stromeyer S.A."/>
            <person name="Caldana C."/>
            <person name="Canovas D."/>
            <person name="Cerqueira G.C."/>
            <person name="Chen F."/>
            <person name="Chen W."/>
            <person name="Choi C."/>
            <person name="Clum A."/>
            <person name="Dos Santos R.A."/>
            <person name="Damasio A.R."/>
            <person name="Diallinas G."/>
            <person name="Emri T."/>
            <person name="Fekete E."/>
            <person name="Flipphi M."/>
            <person name="Freyberg S."/>
            <person name="Gallo A."/>
            <person name="Gournas C."/>
            <person name="Habgood R."/>
            <person name="Hainaut M."/>
            <person name="Harispe M.L."/>
            <person name="Henrissat B."/>
            <person name="Hilden K.S."/>
            <person name="Hope R."/>
            <person name="Hossain A."/>
            <person name="Karabika E."/>
            <person name="Karaffa L."/>
            <person name="Karanyi Z."/>
            <person name="Krasevec N."/>
            <person name="Kuo A."/>
            <person name="Kusch H."/>
            <person name="LaButti K."/>
            <person name="Lagendijk E.L."/>
            <person name="Lapidus A."/>
            <person name="Levasseur A."/>
            <person name="Lindquist E."/>
            <person name="Lipzen A."/>
            <person name="Logrieco A.F."/>
            <person name="MacCabe A."/>
            <person name="Maekelae M.R."/>
            <person name="Malavazi I."/>
            <person name="Melin P."/>
            <person name="Meyer V."/>
            <person name="Mielnichuk N."/>
            <person name="Miskei M."/>
            <person name="Molnar A.P."/>
            <person name="Mule G."/>
            <person name="Ngan C.Y."/>
            <person name="Orejas M."/>
            <person name="Orosz E."/>
            <person name="Ouedraogo J.P."/>
            <person name="Overkamp K.M."/>
            <person name="Park H.-S."/>
            <person name="Perrone G."/>
            <person name="Piumi F."/>
            <person name="Punt P.J."/>
            <person name="Ram A.F."/>
            <person name="Ramon A."/>
            <person name="Rauscher S."/>
            <person name="Record E."/>
            <person name="Riano-Pachon D.M."/>
            <person name="Robert V."/>
            <person name="Roehrig J."/>
            <person name="Ruller R."/>
            <person name="Salamov A."/>
            <person name="Salih N.S."/>
            <person name="Samson R.A."/>
            <person name="Sandor E."/>
            <person name="Sanguinetti M."/>
            <person name="Schuetze T."/>
            <person name="Sepcic K."/>
            <person name="Shelest E."/>
            <person name="Sherlock G."/>
            <person name="Sophianopoulou V."/>
            <person name="Squina F.M."/>
            <person name="Sun H."/>
            <person name="Susca A."/>
            <person name="Todd R.B."/>
            <person name="Tsang A."/>
            <person name="Unkles S.E."/>
            <person name="van de Wiele N."/>
            <person name="van Rossen-Uffink D."/>
            <person name="Oliveira J.V."/>
            <person name="Vesth T.C."/>
            <person name="Visser J."/>
            <person name="Yu J.-H."/>
            <person name="Zhou M."/>
            <person name="Andersen M.R."/>
            <person name="Archer D.B."/>
            <person name="Baker S.E."/>
            <person name="Benoit I."/>
            <person name="Brakhage A.A."/>
            <person name="Braus G.H."/>
            <person name="Fischer R."/>
            <person name="Frisvad J.C."/>
            <person name="Goldman G.H."/>
            <person name="Houbraken J."/>
            <person name="Oakley B."/>
            <person name="Pocsi I."/>
            <person name="Scazzocchio C."/>
            <person name="Seiboth B."/>
            <person name="vanKuyk P.A."/>
            <person name="Wortman J."/>
            <person name="Dyer P.S."/>
            <person name="Grigoriev I.V."/>
        </authorList>
    </citation>
    <scope>NUCLEOTIDE SEQUENCE [LARGE SCALE GENOMIC DNA]</scope>
    <source>
        <strain evidence="3">CBS 583.65</strain>
    </source>
</reference>
<evidence type="ECO:0000259" key="1">
    <source>
        <dbReference type="Pfam" id="PF12697"/>
    </source>
</evidence>
<dbReference type="GeneID" id="63732889"/>
<dbReference type="OrthoDB" id="408373at2759"/>
<dbReference type="InterPro" id="IPR000073">
    <property type="entry name" value="AB_hydrolase_1"/>
</dbReference>
<dbReference type="RefSeq" id="XP_040670915.1">
    <property type="nucleotide sequence ID" value="XM_040817378.1"/>
</dbReference>
<dbReference type="EMBL" id="KV878132">
    <property type="protein sequence ID" value="OJJ05153.1"/>
    <property type="molecule type" value="Genomic_DNA"/>
</dbReference>
<dbReference type="InterPro" id="IPR029058">
    <property type="entry name" value="AB_hydrolase_fold"/>
</dbReference>
<evidence type="ECO:0000313" key="2">
    <source>
        <dbReference type="EMBL" id="OJJ05153.1"/>
    </source>
</evidence>
<accession>A0A1L9PUK5</accession>
<dbReference type="PANTHER" id="PTHR37017:SF11">
    <property type="entry name" value="ESTERASE_LIPASE_THIOESTERASE DOMAIN-CONTAINING PROTEIN"/>
    <property type="match status" value="1"/>
</dbReference>
<name>A0A1L9PUK5_ASPVE</name>
<dbReference type="Proteomes" id="UP000184073">
    <property type="component" value="Unassembled WGS sequence"/>
</dbReference>